<accession>A0ACC2LW20</accession>
<protein>
    <submittedName>
        <fullName evidence="1">Uncharacterized protein</fullName>
    </submittedName>
</protein>
<comment type="caution">
    <text evidence="1">The sequence shown here is derived from an EMBL/GenBank/DDBJ whole genome shotgun (WGS) entry which is preliminary data.</text>
</comment>
<proteinExistence type="predicted"/>
<gene>
    <name evidence="1" type="ORF">MRB53_011563</name>
</gene>
<evidence type="ECO:0000313" key="2">
    <source>
        <dbReference type="Proteomes" id="UP001234297"/>
    </source>
</evidence>
<dbReference type="Proteomes" id="UP001234297">
    <property type="component" value="Chromosome 3"/>
</dbReference>
<dbReference type="EMBL" id="CM056811">
    <property type="protein sequence ID" value="KAJ8637296.1"/>
    <property type="molecule type" value="Genomic_DNA"/>
</dbReference>
<organism evidence="1 2">
    <name type="scientific">Persea americana</name>
    <name type="common">Avocado</name>
    <dbReference type="NCBI Taxonomy" id="3435"/>
    <lineage>
        <taxon>Eukaryota</taxon>
        <taxon>Viridiplantae</taxon>
        <taxon>Streptophyta</taxon>
        <taxon>Embryophyta</taxon>
        <taxon>Tracheophyta</taxon>
        <taxon>Spermatophyta</taxon>
        <taxon>Magnoliopsida</taxon>
        <taxon>Magnoliidae</taxon>
        <taxon>Laurales</taxon>
        <taxon>Lauraceae</taxon>
        <taxon>Persea</taxon>
    </lineage>
</organism>
<name>A0ACC2LW20_PERAE</name>
<keyword evidence="2" id="KW-1185">Reference proteome</keyword>
<reference evidence="1 2" key="1">
    <citation type="journal article" date="2022" name="Hortic Res">
        <title>A haplotype resolved chromosomal level avocado genome allows analysis of novel avocado genes.</title>
        <authorList>
            <person name="Nath O."/>
            <person name="Fletcher S.J."/>
            <person name="Hayward A."/>
            <person name="Shaw L.M."/>
            <person name="Masouleh A.K."/>
            <person name="Furtado A."/>
            <person name="Henry R.J."/>
            <person name="Mitter N."/>
        </authorList>
    </citation>
    <scope>NUCLEOTIDE SEQUENCE [LARGE SCALE GENOMIC DNA]</scope>
    <source>
        <strain evidence="2">cv. Hass</strain>
    </source>
</reference>
<sequence>MDGLDQLRINDFFAFQSSLLLRFSLTKLLGLLGIISSIGSLLDDSKSDQWFVDALNAIGVIPRGLSPESSSSNVNCLLGLDNAAAGADSKPPQLLDSPSRKAGKISG</sequence>
<evidence type="ECO:0000313" key="1">
    <source>
        <dbReference type="EMBL" id="KAJ8637296.1"/>
    </source>
</evidence>